<gene>
    <name evidence="3" type="ORF">INT43_003114</name>
</gene>
<dbReference type="Pfam" id="PF12796">
    <property type="entry name" value="Ank_2"/>
    <property type="match status" value="1"/>
</dbReference>
<keyword evidence="1" id="KW-0677">Repeat</keyword>
<evidence type="ECO:0008006" key="5">
    <source>
        <dbReference type="Google" id="ProtNLM"/>
    </source>
</evidence>
<sequence length="251" mass="27491">MLLVFRTMLDPAESAPILLDACASSDANTVSEILVNMSPLVNIDTIRDSNLQSPLHLACKRKDNFENSTAIATLLIDHGCDVNNAICDNDGMLPLHYELLLAAVLSGNVDCVIMLLVKGATIPISDPFRLTPLLLAKAEIEKTERRHLLHTRPEFNLSSDTEFSLKNLRQITALLLDHIKQRHSEDAEAANGSPSYGLSHSLLARKQSISSGYESDLDVPSIVDRMRSMSVSADDNIDTLISKMQAFGVKP</sequence>
<reference evidence="3" key="1">
    <citation type="submission" date="2020-12" db="EMBL/GenBank/DDBJ databases">
        <title>Metabolic potential, ecology and presence of endohyphal bacteria is reflected in genomic diversity of Mucoromycotina.</title>
        <authorList>
            <person name="Muszewska A."/>
            <person name="Okrasinska A."/>
            <person name="Steczkiewicz K."/>
            <person name="Drgas O."/>
            <person name="Orlowska M."/>
            <person name="Perlinska-Lenart U."/>
            <person name="Aleksandrzak-Piekarczyk T."/>
            <person name="Szatraj K."/>
            <person name="Zielenkiewicz U."/>
            <person name="Pilsyk S."/>
            <person name="Malc E."/>
            <person name="Mieczkowski P."/>
            <person name="Kruszewska J.S."/>
            <person name="Biernat P."/>
            <person name="Pawlowska J."/>
        </authorList>
    </citation>
    <scope>NUCLEOTIDE SEQUENCE</scope>
    <source>
        <strain evidence="3">WA0000067209</strain>
    </source>
</reference>
<dbReference type="Gene3D" id="1.25.40.20">
    <property type="entry name" value="Ankyrin repeat-containing domain"/>
    <property type="match status" value="1"/>
</dbReference>
<evidence type="ECO:0000313" key="4">
    <source>
        <dbReference type="Proteomes" id="UP000654370"/>
    </source>
</evidence>
<accession>A0A8H7PPH6</accession>
<dbReference type="PANTHER" id="PTHR24198">
    <property type="entry name" value="ANKYRIN REPEAT AND PROTEIN KINASE DOMAIN-CONTAINING PROTEIN"/>
    <property type="match status" value="1"/>
</dbReference>
<protein>
    <recommendedName>
        <fullName evidence="5">Ankyrin</fullName>
    </recommendedName>
</protein>
<dbReference type="InterPro" id="IPR036770">
    <property type="entry name" value="Ankyrin_rpt-contain_sf"/>
</dbReference>
<keyword evidence="2" id="KW-0040">ANK repeat</keyword>
<dbReference type="SMART" id="SM00248">
    <property type="entry name" value="ANK"/>
    <property type="match status" value="2"/>
</dbReference>
<dbReference type="Proteomes" id="UP000654370">
    <property type="component" value="Unassembled WGS sequence"/>
</dbReference>
<organism evidence="3 4">
    <name type="scientific">Mortierella isabellina</name>
    <name type="common">Filamentous fungus</name>
    <name type="synonym">Umbelopsis isabellina</name>
    <dbReference type="NCBI Taxonomy" id="91625"/>
    <lineage>
        <taxon>Eukaryota</taxon>
        <taxon>Fungi</taxon>
        <taxon>Fungi incertae sedis</taxon>
        <taxon>Mucoromycota</taxon>
        <taxon>Mucoromycotina</taxon>
        <taxon>Umbelopsidomycetes</taxon>
        <taxon>Umbelopsidales</taxon>
        <taxon>Umbelopsidaceae</taxon>
        <taxon>Umbelopsis</taxon>
    </lineage>
</organism>
<evidence type="ECO:0000256" key="2">
    <source>
        <dbReference type="ARBA" id="ARBA00023043"/>
    </source>
</evidence>
<dbReference type="SUPFAM" id="SSF48403">
    <property type="entry name" value="Ankyrin repeat"/>
    <property type="match status" value="1"/>
</dbReference>
<dbReference type="PANTHER" id="PTHR24198:SF165">
    <property type="entry name" value="ANKYRIN REPEAT-CONTAINING PROTEIN-RELATED"/>
    <property type="match status" value="1"/>
</dbReference>
<evidence type="ECO:0000313" key="3">
    <source>
        <dbReference type="EMBL" id="KAG2177867.1"/>
    </source>
</evidence>
<name>A0A8H7PPH6_MORIS</name>
<dbReference type="EMBL" id="JAEPQZ010000008">
    <property type="protein sequence ID" value="KAG2177867.1"/>
    <property type="molecule type" value="Genomic_DNA"/>
</dbReference>
<comment type="caution">
    <text evidence="3">The sequence shown here is derived from an EMBL/GenBank/DDBJ whole genome shotgun (WGS) entry which is preliminary data.</text>
</comment>
<keyword evidence="4" id="KW-1185">Reference proteome</keyword>
<dbReference type="OrthoDB" id="194358at2759"/>
<dbReference type="AlphaFoldDB" id="A0A8H7PPH6"/>
<evidence type="ECO:0000256" key="1">
    <source>
        <dbReference type="ARBA" id="ARBA00022737"/>
    </source>
</evidence>
<dbReference type="InterPro" id="IPR002110">
    <property type="entry name" value="Ankyrin_rpt"/>
</dbReference>
<proteinExistence type="predicted"/>
<feature type="non-terminal residue" evidence="3">
    <location>
        <position position="1"/>
    </location>
</feature>